<reference evidence="2 3" key="1">
    <citation type="submission" date="2013-08" db="EMBL/GenBank/DDBJ databases">
        <authorList>
            <person name="Huang J."/>
            <person name="Wang G."/>
        </authorList>
    </citation>
    <scope>NUCLEOTIDE SEQUENCE [LARGE SCALE GENOMIC DNA]</scope>
    <source>
        <strain evidence="2 3">BH030004</strain>
    </source>
</reference>
<organism evidence="2 3">
    <name type="scientific">Pontibacillus marinus BH030004 = DSM 16465</name>
    <dbReference type="NCBI Taxonomy" id="1385511"/>
    <lineage>
        <taxon>Bacteria</taxon>
        <taxon>Bacillati</taxon>
        <taxon>Bacillota</taxon>
        <taxon>Bacilli</taxon>
        <taxon>Bacillales</taxon>
        <taxon>Bacillaceae</taxon>
        <taxon>Pontibacillus</taxon>
    </lineage>
</organism>
<dbReference type="GO" id="GO:0016787">
    <property type="term" value="F:hydrolase activity"/>
    <property type="evidence" value="ECO:0007669"/>
    <property type="project" value="UniProtKB-KW"/>
</dbReference>
<dbReference type="Pfam" id="PF00293">
    <property type="entry name" value="NUDIX"/>
    <property type="match status" value="1"/>
</dbReference>
<evidence type="ECO:0000313" key="2">
    <source>
        <dbReference type="EMBL" id="KGX89251.1"/>
    </source>
</evidence>
<dbReference type="STRING" id="1385511.GCA_000425225_01589"/>
<dbReference type="Gene3D" id="3.90.79.10">
    <property type="entry name" value="Nucleoside Triphosphate Pyrophosphohydrolase"/>
    <property type="match status" value="1"/>
</dbReference>
<dbReference type="EMBL" id="AVPF01000017">
    <property type="protein sequence ID" value="KGX89251.1"/>
    <property type="molecule type" value="Genomic_DNA"/>
</dbReference>
<feature type="domain" description="Nudix hydrolase" evidence="1">
    <location>
        <begin position="29"/>
        <end position="168"/>
    </location>
</feature>
<evidence type="ECO:0000259" key="1">
    <source>
        <dbReference type="PROSITE" id="PS51462"/>
    </source>
</evidence>
<dbReference type="CDD" id="cd04692">
    <property type="entry name" value="NUDIX_Hydrolase"/>
    <property type="match status" value="1"/>
</dbReference>
<evidence type="ECO:0000313" key="3">
    <source>
        <dbReference type="Proteomes" id="UP000030403"/>
    </source>
</evidence>
<dbReference type="InterPro" id="IPR015797">
    <property type="entry name" value="NUDIX_hydrolase-like_dom_sf"/>
</dbReference>
<sequence length="202" mass="23325">MQKEMLKVFNEKYQEQGVKSRDEVHKQGLWHETFHCWLVSRERDTNYIYLQLRSETKKDFPNLLDITAAGHLLEDETVNEGVREVEEELGISVDFNDLISLGVIKDCLITDDIQDYELTNVFLLIWNGDIKDFNVQEDEVSGIVKADLKDFIGLWSGVTESISVEGLDYLNKPIYTEVGLQDFVPHETSYMRNVLSKIGSML</sequence>
<keyword evidence="3" id="KW-1185">Reference proteome</keyword>
<dbReference type="PANTHER" id="PTHR10885">
    <property type="entry name" value="ISOPENTENYL-DIPHOSPHATE DELTA-ISOMERASE"/>
    <property type="match status" value="1"/>
</dbReference>
<dbReference type="PANTHER" id="PTHR10885:SF0">
    <property type="entry name" value="ISOPENTENYL-DIPHOSPHATE DELTA-ISOMERASE"/>
    <property type="match status" value="1"/>
</dbReference>
<dbReference type="OrthoDB" id="9780586at2"/>
<proteinExistence type="predicted"/>
<dbReference type="InterPro" id="IPR000086">
    <property type="entry name" value="NUDIX_hydrolase_dom"/>
</dbReference>
<dbReference type="RefSeq" id="WP_027448463.1">
    <property type="nucleotide sequence ID" value="NZ_AVPF01000017.1"/>
</dbReference>
<comment type="caution">
    <text evidence="2">The sequence shown here is derived from an EMBL/GenBank/DDBJ whole genome shotgun (WGS) entry which is preliminary data.</text>
</comment>
<name>A0A0A5G7Y3_9BACI</name>
<dbReference type="SUPFAM" id="SSF55811">
    <property type="entry name" value="Nudix"/>
    <property type="match status" value="1"/>
</dbReference>
<dbReference type="eggNOG" id="COG1443">
    <property type="taxonomic scope" value="Bacteria"/>
</dbReference>
<dbReference type="AlphaFoldDB" id="A0A0A5G7Y3"/>
<gene>
    <name evidence="2" type="ORF">N783_07060</name>
</gene>
<dbReference type="Proteomes" id="UP000030403">
    <property type="component" value="Unassembled WGS sequence"/>
</dbReference>
<keyword evidence="2" id="KW-0378">Hydrolase</keyword>
<protein>
    <submittedName>
        <fullName evidence="2">NUDIX hydrolase</fullName>
    </submittedName>
</protein>
<dbReference type="PROSITE" id="PS51462">
    <property type="entry name" value="NUDIX"/>
    <property type="match status" value="1"/>
</dbReference>
<accession>A0A0A5G7Y3</accession>